<evidence type="ECO:0000313" key="5">
    <source>
        <dbReference type="RefSeq" id="XP_022345828.1"/>
    </source>
</evidence>
<sequence>MKKLKWQFTLILLVSGFFSEVYSQTGGGLCWTDAQCNFPVGGGCAGGSSSCVCVNGYTGAFCQTAPPAPSPESSPSAPSSNNNNAILLISLASLFFWYLSKERSQQEEDKVFYRTFYQQELLNLS</sequence>
<evidence type="ECO:0000256" key="1">
    <source>
        <dbReference type="SAM" id="SignalP"/>
    </source>
</evidence>
<dbReference type="AlphaFoldDB" id="A0A8B8F0P0"/>
<protein>
    <submittedName>
        <fullName evidence="5 6">Uncharacterized protein LOC111138248</fullName>
    </submittedName>
</protein>
<dbReference type="InterPro" id="IPR000742">
    <property type="entry name" value="EGF"/>
</dbReference>
<keyword evidence="1" id="KW-0732">Signal</keyword>
<feature type="chain" id="PRO_5044666526" evidence="1">
    <location>
        <begin position="24"/>
        <end position="125"/>
    </location>
</feature>
<dbReference type="OrthoDB" id="6150347at2759"/>
<reference evidence="5 6" key="1">
    <citation type="submission" date="2025-04" db="UniProtKB">
        <authorList>
            <consortium name="RefSeq"/>
        </authorList>
    </citation>
    <scope>IDENTIFICATION</scope>
    <source>
        <tissue evidence="5 6">Whole sample</tissue>
    </source>
</reference>
<evidence type="ECO:0000259" key="3">
    <source>
        <dbReference type="PROSITE" id="PS01186"/>
    </source>
</evidence>
<feature type="signal peptide" evidence="1">
    <location>
        <begin position="1"/>
        <end position="23"/>
    </location>
</feature>
<name>A0A8B8F0P0_CRAVI</name>
<evidence type="ECO:0000313" key="4">
    <source>
        <dbReference type="Proteomes" id="UP000694844"/>
    </source>
</evidence>
<keyword evidence="4" id="KW-1185">Reference proteome</keyword>
<dbReference type="PROSITE" id="PS01186">
    <property type="entry name" value="EGF_2"/>
    <property type="match status" value="1"/>
</dbReference>
<proteinExistence type="predicted"/>
<dbReference type="RefSeq" id="XP_022345829.1">
    <property type="nucleotide sequence ID" value="XM_022490121.1"/>
</dbReference>
<dbReference type="RefSeq" id="XP_022345828.1">
    <property type="nucleotide sequence ID" value="XM_022490120.1"/>
</dbReference>
<accession>A0A8B8F0P0</accession>
<dbReference type="PROSITE" id="PS00022">
    <property type="entry name" value="EGF_1"/>
    <property type="match status" value="1"/>
</dbReference>
<evidence type="ECO:0000259" key="2">
    <source>
        <dbReference type="PROSITE" id="PS00022"/>
    </source>
</evidence>
<organism evidence="4 6">
    <name type="scientific">Crassostrea virginica</name>
    <name type="common">Eastern oyster</name>
    <dbReference type="NCBI Taxonomy" id="6565"/>
    <lineage>
        <taxon>Eukaryota</taxon>
        <taxon>Metazoa</taxon>
        <taxon>Spiralia</taxon>
        <taxon>Lophotrochozoa</taxon>
        <taxon>Mollusca</taxon>
        <taxon>Bivalvia</taxon>
        <taxon>Autobranchia</taxon>
        <taxon>Pteriomorphia</taxon>
        <taxon>Ostreida</taxon>
        <taxon>Ostreoidea</taxon>
        <taxon>Ostreidae</taxon>
        <taxon>Crassostrea</taxon>
    </lineage>
</organism>
<dbReference type="Proteomes" id="UP000694844">
    <property type="component" value="Chromosome 5"/>
</dbReference>
<feature type="domain" description="EGF-like" evidence="2 3">
    <location>
        <begin position="51"/>
        <end position="62"/>
    </location>
</feature>
<dbReference type="GeneID" id="111138248"/>
<gene>
    <name evidence="5 6" type="primary">LOC111138248</name>
</gene>
<evidence type="ECO:0000313" key="6">
    <source>
        <dbReference type="RefSeq" id="XP_022345829.1"/>
    </source>
</evidence>
<dbReference type="KEGG" id="cvn:111138248"/>